<dbReference type="EnsemblPlants" id="EMT17700">
    <property type="protein sequence ID" value="EMT17700"/>
    <property type="gene ID" value="F775_03510"/>
</dbReference>
<proteinExistence type="predicted"/>
<organism evidence="2">
    <name type="scientific">Aegilops tauschii</name>
    <name type="common">Tausch's goatgrass</name>
    <name type="synonym">Aegilops squarrosa</name>
    <dbReference type="NCBI Taxonomy" id="37682"/>
    <lineage>
        <taxon>Eukaryota</taxon>
        <taxon>Viridiplantae</taxon>
        <taxon>Streptophyta</taxon>
        <taxon>Embryophyta</taxon>
        <taxon>Tracheophyta</taxon>
        <taxon>Spermatophyta</taxon>
        <taxon>Magnoliopsida</taxon>
        <taxon>Liliopsida</taxon>
        <taxon>Poales</taxon>
        <taxon>Poaceae</taxon>
        <taxon>BOP clade</taxon>
        <taxon>Pooideae</taxon>
        <taxon>Triticodae</taxon>
        <taxon>Triticeae</taxon>
        <taxon>Triticinae</taxon>
        <taxon>Aegilops</taxon>
    </lineage>
</organism>
<dbReference type="InterPro" id="IPR006566">
    <property type="entry name" value="FBD"/>
</dbReference>
<reference evidence="2" key="1">
    <citation type="submission" date="2015-06" db="UniProtKB">
        <authorList>
            <consortium name="EnsemblPlants"/>
        </authorList>
    </citation>
    <scope>IDENTIFICATION</scope>
</reference>
<evidence type="ECO:0000259" key="1">
    <source>
        <dbReference type="Pfam" id="PF08387"/>
    </source>
</evidence>
<sequence length="208" mass="23568">MANNEFLNTSEYAIKSVQGANDDLKGRLKSYAMLSRKCPAFSDASPTWRRSMCRSLNDVVADRFHLQSSKKCEQSTGKVNLKFWQEGGPMKCVTQSLKKVLFYEFQGLKSEVAFLKFIAERGRVLEKMVVVVASECFSPVGNVGAKLKPPVSAKWSSKACKLELVKSRYEEVRCPVYCHELASDFGFADPFDLKYYDETKRIFLLLLA</sequence>
<feature type="domain" description="FBD" evidence="1">
    <location>
        <begin position="86"/>
        <end position="129"/>
    </location>
</feature>
<dbReference type="Pfam" id="PF08387">
    <property type="entry name" value="FBD"/>
    <property type="match status" value="1"/>
</dbReference>
<name>R7WD58_AEGTA</name>
<evidence type="ECO:0000313" key="2">
    <source>
        <dbReference type="EnsemblPlants" id="EMT17700"/>
    </source>
</evidence>
<protein>
    <recommendedName>
        <fullName evidence="1">FBD domain-containing protein</fullName>
    </recommendedName>
</protein>
<accession>R7WD58</accession>
<dbReference type="AlphaFoldDB" id="R7WD58"/>